<dbReference type="GO" id="GO:0009279">
    <property type="term" value="C:cell outer membrane"/>
    <property type="evidence" value="ECO:0007669"/>
    <property type="project" value="UniProtKB-SubCell"/>
</dbReference>
<dbReference type="InterPro" id="IPR000531">
    <property type="entry name" value="Beta-barrel_TonB"/>
</dbReference>
<keyword evidence="10 15" id="KW-0798">TonB box</keyword>
<protein>
    <submittedName>
        <fullName evidence="19">Iron complex outermembrane receptor protein</fullName>
    </submittedName>
</protein>
<organism evidence="19 20">
    <name type="scientific">Yoonia maritima</name>
    <dbReference type="NCBI Taxonomy" id="1435347"/>
    <lineage>
        <taxon>Bacteria</taxon>
        <taxon>Pseudomonadati</taxon>
        <taxon>Pseudomonadota</taxon>
        <taxon>Alphaproteobacteria</taxon>
        <taxon>Rhodobacterales</taxon>
        <taxon>Paracoccaceae</taxon>
        <taxon>Yoonia</taxon>
    </lineage>
</organism>
<feature type="domain" description="TonB-dependent receptor plug" evidence="18">
    <location>
        <begin position="74"/>
        <end position="176"/>
    </location>
</feature>
<keyword evidence="8" id="KW-0408">Iron</keyword>
<comment type="subcellular location">
    <subcellularLocation>
        <location evidence="1 14">Cell outer membrane</location>
        <topology evidence="1 14">Multi-pass membrane protein</topology>
    </subcellularLocation>
</comment>
<evidence type="ECO:0000256" key="5">
    <source>
        <dbReference type="ARBA" id="ARBA00022496"/>
    </source>
</evidence>
<keyword evidence="3 14" id="KW-0813">Transport</keyword>
<feature type="domain" description="TonB-dependent receptor-like beta-barrel" evidence="17">
    <location>
        <begin position="254"/>
        <end position="675"/>
    </location>
</feature>
<evidence type="ECO:0000256" key="8">
    <source>
        <dbReference type="ARBA" id="ARBA00023004"/>
    </source>
</evidence>
<keyword evidence="9" id="KW-0406">Ion transport</keyword>
<keyword evidence="7 16" id="KW-0732">Signal</keyword>
<comment type="similarity">
    <text evidence="2 14 15">Belongs to the TonB-dependent receptor family.</text>
</comment>
<evidence type="ECO:0000256" key="12">
    <source>
        <dbReference type="ARBA" id="ARBA00023170"/>
    </source>
</evidence>
<feature type="chain" id="PRO_5015560117" evidence="16">
    <location>
        <begin position="38"/>
        <end position="705"/>
    </location>
</feature>
<gene>
    <name evidence="19" type="ORF">CLV80_11257</name>
</gene>
<sequence>MQNQSYTTATQHMLVRSGLKIALLSCTAIAFPAAGFAQDTQSQMLGTITLDTASDEETVVASSTTSSSKTDTDLLDAPASVSVVTAKEVEARGAQNLEQVLSYTSGVMVNEWGGDDRYDAFRIRGFDQLANGTYRDGLPVRGEFFTFGRREPYAFERIEVLKGSNSSLFGLNAPGGLVNGVTKRPTGEAFAETYVTLGEDHSEVGADFGNTLNDDGSLSYRVTTKVQDGAYGYDYSTDDRRYLAVGLTYAPTNATTLTFLADYKEHDSVPGVGFSDTLDVDIDTFLGEPDFNKMDTVESNIGFQFDHDFGGGLSFGSTARYMELDLTYEQVYGATSDPTAARSAFAVDGHSEQFAIDNRLQYERSFGRVESQTLVGLEYTWFQMDEASKYGSASGIDANDPNYCGTACITVPDYIVWAPELKTTSLYVQEELTFDDRWIATLGGRYDVIDMASNVSYDVYSGIDTTVPEDTVEAFTKRFGLTYKATNDLSVYANYSESFQPNLTNISLESQEGEQYELGMKYRPAGMNALFTASIFDLTQTNVNTQVSPTESRQIGEVNVRGLELETKAEISNNFSLLSSYAYWDAEIVDDGIATNEGNRPARLPKHIASVWANYAIEDLDSLGDMNFGLGARFMGQTFGDDANTTNVKSYTVVDAAFGYAVTENVDLQLNVTNLFDTEYMTTSYYGSEYYGDGRTTRATLKYTW</sequence>
<comment type="caution">
    <text evidence="19">The sequence shown here is derived from an EMBL/GenBank/DDBJ whole genome shotgun (WGS) entry which is preliminary data.</text>
</comment>
<dbReference type="PROSITE" id="PS52016">
    <property type="entry name" value="TONB_DEPENDENT_REC_3"/>
    <property type="match status" value="1"/>
</dbReference>
<evidence type="ECO:0000256" key="15">
    <source>
        <dbReference type="RuleBase" id="RU003357"/>
    </source>
</evidence>
<evidence type="ECO:0000313" key="19">
    <source>
        <dbReference type="EMBL" id="PRY75470.1"/>
    </source>
</evidence>
<dbReference type="GO" id="GO:0015891">
    <property type="term" value="P:siderophore transport"/>
    <property type="evidence" value="ECO:0007669"/>
    <property type="project" value="InterPro"/>
</dbReference>
<evidence type="ECO:0000256" key="1">
    <source>
        <dbReference type="ARBA" id="ARBA00004571"/>
    </source>
</evidence>
<dbReference type="InterPro" id="IPR036942">
    <property type="entry name" value="Beta-barrel_TonB_sf"/>
</dbReference>
<dbReference type="AlphaFoldDB" id="A0A2T0VV27"/>
<keyword evidence="11 14" id="KW-0472">Membrane</keyword>
<keyword evidence="5" id="KW-0410">Iron transport</keyword>
<dbReference type="Pfam" id="PF00593">
    <property type="entry name" value="TonB_dep_Rec_b-barrel"/>
    <property type="match status" value="1"/>
</dbReference>
<dbReference type="FunFam" id="2.170.130.10:FF:000001">
    <property type="entry name" value="Catecholate siderophore TonB-dependent receptor"/>
    <property type="match status" value="1"/>
</dbReference>
<keyword evidence="20" id="KW-1185">Reference proteome</keyword>
<evidence type="ECO:0000259" key="17">
    <source>
        <dbReference type="Pfam" id="PF00593"/>
    </source>
</evidence>
<dbReference type="SUPFAM" id="SSF56935">
    <property type="entry name" value="Porins"/>
    <property type="match status" value="1"/>
</dbReference>
<keyword evidence="4 14" id="KW-1134">Transmembrane beta strand</keyword>
<evidence type="ECO:0000256" key="3">
    <source>
        <dbReference type="ARBA" id="ARBA00022448"/>
    </source>
</evidence>
<evidence type="ECO:0000256" key="13">
    <source>
        <dbReference type="ARBA" id="ARBA00023237"/>
    </source>
</evidence>
<name>A0A2T0VV27_9RHOB</name>
<proteinExistence type="inferred from homology"/>
<evidence type="ECO:0000259" key="18">
    <source>
        <dbReference type="Pfam" id="PF07715"/>
    </source>
</evidence>
<dbReference type="InterPro" id="IPR039426">
    <property type="entry name" value="TonB-dep_rcpt-like"/>
</dbReference>
<reference evidence="19 20" key="1">
    <citation type="submission" date="2018-03" db="EMBL/GenBank/DDBJ databases">
        <title>Genomic Encyclopedia of Archaeal and Bacterial Type Strains, Phase II (KMG-II): from individual species to whole genera.</title>
        <authorList>
            <person name="Goeker M."/>
        </authorList>
    </citation>
    <scope>NUCLEOTIDE SEQUENCE [LARGE SCALE GENOMIC DNA]</scope>
    <source>
        <strain evidence="19 20">DSM 101533</strain>
    </source>
</reference>
<dbReference type="PANTHER" id="PTHR32552:SF68">
    <property type="entry name" value="FERRICHROME OUTER MEMBRANE TRANSPORTER_PHAGE RECEPTOR"/>
    <property type="match status" value="1"/>
</dbReference>
<evidence type="ECO:0000256" key="7">
    <source>
        <dbReference type="ARBA" id="ARBA00022729"/>
    </source>
</evidence>
<evidence type="ECO:0000256" key="2">
    <source>
        <dbReference type="ARBA" id="ARBA00009810"/>
    </source>
</evidence>
<dbReference type="CDD" id="cd01347">
    <property type="entry name" value="ligand_gated_channel"/>
    <property type="match status" value="1"/>
</dbReference>
<evidence type="ECO:0000313" key="20">
    <source>
        <dbReference type="Proteomes" id="UP000238007"/>
    </source>
</evidence>
<dbReference type="OrthoDB" id="9760333at2"/>
<dbReference type="Pfam" id="PF07715">
    <property type="entry name" value="Plug"/>
    <property type="match status" value="1"/>
</dbReference>
<dbReference type="RefSeq" id="WP_106358818.1">
    <property type="nucleotide sequence ID" value="NZ_PVTP01000012.1"/>
</dbReference>
<dbReference type="InterPro" id="IPR037066">
    <property type="entry name" value="Plug_dom_sf"/>
</dbReference>
<dbReference type="Gene3D" id="2.170.130.10">
    <property type="entry name" value="TonB-dependent receptor, plug domain"/>
    <property type="match status" value="1"/>
</dbReference>
<dbReference type="GO" id="GO:0015344">
    <property type="term" value="F:siderophore uptake transmembrane transporter activity"/>
    <property type="evidence" value="ECO:0007669"/>
    <property type="project" value="TreeGrafter"/>
</dbReference>
<dbReference type="EMBL" id="PVTP01000012">
    <property type="protein sequence ID" value="PRY75470.1"/>
    <property type="molecule type" value="Genomic_DNA"/>
</dbReference>
<dbReference type="PANTHER" id="PTHR32552">
    <property type="entry name" value="FERRICHROME IRON RECEPTOR-RELATED"/>
    <property type="match status" value="1"/>
</dbReference>
<keyword evidence="13 14" id="KW-0998">Cell outer membrane</keyword>
<dbReference type="Proteomes" id="UP000238007">
    <property type="component" value="Unassembled WGS sequence"/>
</dbReference>
<dbReference type="Gene3D" id="2.40.170.20">
    <property type="entry name" value="TonB-dependent receptor, beta-barrel domain"/>
    <property type="match status" value="1"/>
</dbReference>
<keyword evidence="6 14" id="KW-0812">Transmembrane</keyword>
<evidence type="ECO:0000256" key="16">
    <source>
        <dbReference type="SAM" id="SignalP"/>
    </source>
</evidence>
<evidence type="ECO:0000256" key="6">
    <source>
        <dbReference type="ARBA" id="ARBA00022692"/>
    </source>
</evidence>
<dbReference type="InterPro" id="IPR012910">
    <property type="entry name" value="Plug_dom"/>
</dbReference>
<dbReference type="InterPro" id="IPR010105">
    <property type="entry name" value="TonB_sidphr_rcpt"/>
</dbReference>
<feature type="signal peptide" evidence="16">
    <location>
        <begin position="1"/>
        <end position="37"/>
    </location>
</feature>
<evidence type="ECO:0000256" key="11">
    <source>
        <dbReference type="ARBA" id="ARBA00023136"/>
    </source>
</evidence>
<keyword evidence="12 19" id="KW-0675">Receptor</keyword>
<dbReference type="GO" id="GO:0038023">
    <property type="term" value="F:signaling receptor activity"/>
    <property type="evidence" value="ECO:0007669"/>
    <property type="project" value="InterPro"/>
</dbReference>
<accession>A0A2T0VV27</accession>
<evidence type="ECO:0000256" key="14">
    <source>
        <dbReference type="PROSITE-ProRule" id="PRU01360"/>
    </source>
</evidence>
<evidence type="ECO:0000256" key="9">
    <source>
        <dbReference type="ARBA" id="ARBA00023065"/>
    </source>
</evidence>
<evidence type="ECO:0000256" key="4">
    <source>
        <dbReference type="ARBA" id="ARBA00022452"/>
    </source>
</evidence>
<evidence type="ECO:0000256" key="10">
    <source>
        <dbReference type="ARBA" id="ARBA00023077"/>
    </source>
</evidence>
<dbReference type="NCBIfam" id="TIGR01783">
    <property type="entry name" value="TonB-siderophor"/>
    <property type="match status" value="1"/>
</dbReference>